<feature type="transmembrane region" description="Helical" evidence="1">
    <location>
        <begin position="28"/>
        <end position="47"/>
    </location>
</feature>
<evidence type="ECO:0000313" key="3">
    <source>
        <dbReference type="Proteomes" id="UP000551758"/>
    </source>
</evidence>
<dbReference type="AlphaFoldDB" id="A0A7J7EI63"/>
<sequence length="118" mass="12978">MEATCNGSEDSSPVFYLASCTDTTPQTFMGFCIAMVVSFLPLLLAWFGDTQVTPRETSRKKTDLVQEIQRKTACGITGFKQQGSRCKPEAAWTLIEVYPERGTSQRVLSSSPPVPAHI</sequence>
<keyword evidence="1" id="KW-0812">Transmembrane</keyword>
<evidence type="ECO:0000313" key="2">
    <source>
        <dbReference type="EMBL" id="KAF5915367.1"/>
    </source>
</evidence>
<dbReference type="Proteomes" id="UP000551758">
    <property type="component" value="Unassembled WGS sequence"/>
</dbReference>
<evidence type="ECO:0000256" key="1">
    <source>
        <dbReference type="SAM" id="Phobius"/>
    </source>
</evidence>
<proteinExistence type="predicted"/>
<accession>A0A7J7EI63</accession>
<keyword evidence="1" id="KW-0472">Membrane</keyword>
<keyword evidence="3" id="KW-1185">Reference proteome</keyword>
<keyword evidence="1" id="KW-1133">Transmembrane helix</keyword>
<reference evidence="2 3" key="1">
    <citation type="journal article" date="2020" name="Mol. Biol. Evol.">
        <title>Interspecific Gene Flow and the Evolution of Specialization in Black and White Rhinoceros.</title>
        <authorList>
            <person name="Moodley Y."/>
            <person name="Westbury M.V."/>
            <person name="Russo I.M."/>
            <person name="Gopalakrishnan S."/>
            <person name="Rakotoarivelo A."/>
            <person name="Olsen R.A."/>
            <person name="Prost S."/>
            <person name="Tunstall T."/>
            <person name="Ryder O.A."/>
            <person name="Dalen L."/>
            <person name="Bruford M.W."/>
        </authorList>
    </citation>
    <scope>NUCLEOTIDE SEQUENCE [LARGE SCALE GENOMIC DNA]</scope>
    <source>
        <strain evidence="2">SBR-YM</strain>
        <tissue evidence="2">Skin</tissue>
    </source>
</reference>
<gene>
    <name evidence="2" type="ORF">HPG69_012120</name>
</gene>
<organism evidence="2 3">
    <name type="scientific">Diceros bicornis minor</name>
    <name type="common">South-central black rhinoceros</name>
    <dbReference type="NCBI Taxonomy" id="77932"/>
    <lineage>
        <taxon>Eukaryota</taxon>
        <taxon>Metazoa</taxon>
        <taxon>Chordata</taxon>
        <taxon>Craniata</taxon>
        <taxon>Vertebrata</taxon>
        <taxon>Euteleostomi</taxon>
        <taxon>Mammalia</taxon>
        <taxon>Eutheria</taxon>
        <taxon>Laurasiatheria</taxon>
        <taxon>Perissodactyla</taxon>
        <taxon>Rhinocerotidae</taxon>
        <taxon>Diceros</taxon>
    </lineage>
</organism>
<name>A0A7J7EI63_DICBM</name>
<dbReference type="EMBL" id="JACDTQ010002873">
    <property type="protein sequence ID" value="KAF5915367.1"/>
    <property type="molecule type" value="Genomic_DNA"/>
</dbReference>
<comment type="caution">
    <text evidence="2">The sequence shown here is derived from an EMBL/GenBank/DDBJ whole genome shotgun (WGS) entry which is preliminary data.</text>
</comment>
<protein>
    <submittedName>
        <fullName evidence="2">Uncharacterized protein</fullName>
    </submittedName>
</protein>